<sequence>MLATRQVLGNVARSRVAVNLGLRRTMATVSDSPLDKKVKQNNWEENNFINYKKMSENLAIVRSRLARPLTYAEKILYSHLDDPHGQDIQRGVSYLKLRPDRVACQDATAQMAILQFMSAGMPQVANPTTVHCDHLIEAQIGGDRDLSRAVGINKEVYDFLASACAKYNIGFWRPGSGIIHQILLENYAFPGGLLIGTDSHTPNAGGLGMCAIGVGGADAVDVMANLPWELKAPKFIGVKLTGQLSGWAAPKGTLYYP</sequence>
<keyword evidence="2" id="KW-1185">Reference proteome</keyword>
<accession>A0ACC2J5Q5</accession>
<protein>
    <submittedName>
        <fullName evidence="1">Uncharacterized protein</fullName>
    </submittedName>
</protein>
<organism evidence="1 2">
    <name type="scientific">Nemania bipapillata</name>
    <dbReference type="NCBI Taxonomy" id="110536"/>
    <lineage>
        <taxon>Eukaryota</taxon>
        <taxon>Fungi</taxon>
        <taxon>Dikarya</taxon>
        <taxon>Ascomycota</taxon>
        <taxon>Pezizomycotina</taxon>
        <taxon>Sordariomycetes</taxon>
        <taxon>Xylariomycetidae</taxon>
        <taxon>Xylariales</taxon>
        <taxon>Xylariaceae</taxon>
        <taxon>Nemania</taxon>
    </lineage>
</organism>
<reference evidence="1" key="1">
    <citation type="submission" date="2022-11" db="EMBL/GenBank/DDBJ databases">
        <title>Genome Sequence of Nemania bipapillata.</title>
        <authorList>
            <person name="Buettner E."/>
        </authorList>
    </citation>
    <scope>NUCLEOTIDE SEQUENCE</scope>
    <source>
        <strain evidence="1">CP14</strain>
    </source>
</reference>
<comment type="caution">
    <text evidence="1">The sequence shown here is derived from an EMBL/GenBank/DDBJ whole genome shotgun (WGS) entry which is preliminary data.</text>
</comment>
<dbReference type="EMBL" id="JAPESX010000221">
    <property type="protein sequence ID" value="KAJ8122503.1"/>
    <property type="molecule type" value="Genomic_DNA"/>
</dbReference>
<evidence type="ECO:0000313" key="1">
    <source>
        <dbReference type="EMBL" id="KAJ8122503.1"/>
    </source>
</evidence>
<dbReference type="Proteomes" id="UP001153334">
    <property type="component" value="Unassembled WGS sequence"/>
</dbReference>
<gene>
    <name evidence="1" type="ORF">ONZ43_g1317</name>
</gene>
<evidence type="ECO:0000313" key="2">
    <source>
        <dbReference type="Proteomes" id="UP001153334"/>
    </source>
</evidence>
<name>A0ACC2J5Q5_9PEZI</name>
<proteinExistence type="predicted"/>